<proteinExistence type="predicted"/>
<dbReference type="WBParaSite" id="HDID_0000777401-mRNA-1">
    <property type="protein sequence ID" value="HDID_0000777401-mRNA-1"/>
    <property type="gene ID" value="HDID_0000777401"/>
</dbReference>
<evidence type="ECO:0000256" key="1">
    <source>
        <dbReference type="SAM" id="MobiDB-lite"/>
    </source>
</evidence>
<dbReference type="Proteomes" id="UP000321570">
    <property type="component" value="Unassembled WGS sequence"/>
</dbReference>
<dbReference type="Proteomes" id="UP000274504">
    <property type="component" value="Unassembled WGS sequence"/>
</dbReference>
<dbReference type="AlphaFoldDB" id="A0A0R3SRH5"/>
<keyword evidence="5" id="KW-1185">Reference proteome</keyword>
<feature type="compositionally biased region" description="Polar residues" evidence="1">
    <location>
        <begin position="36"/>
        <end position="49"/>
    </location>
</feature>
<protein>
    <submittedName>
        <fullName evidence="6">GON4L</fullName>
    </submittedName>
</protein>
<organism evidence="6">
    <name type="scientific">Hymenolepis diminuta</name>
    <name type="common">Rat tapeworm</name>
    <dbReference type="NCBI Taxonomy" id="6216"/>
    <lineage>
        <taxon>Eukaryota</taxon>
        <taxon>Metazoa</taxon>
        <taxon>Spiralia</taxon>
        <taxon>Lophotrochozoa</taxon>
        <taxon>Platyhelminthes</taxon>
        <taxon>Cestoda</taxon>
        <taxon>Eucestoda</taxon>
        <taxon>Cyclophyllidea</taxon>
        <taxon>Hymenolepididae</taxon>
        <taxon>Hymenolepis</taxon>
    </lineage>
</organism>
<sequence>MHPSEVDNEDISIMDNMQHTEDTEDFLLNEPLNQKAAASNIQIPSTLSNPEHDENNSNPSNFTNMKPTESKQSESGSSQLDEILQILAKKFRLILFGSDRLPGELEDPQEGRTTGDSNEDAVEESTCKPSEDELTESPKILKLSTDSQE</sequence>
<evidence type="ECO:0000313" key="5">
    <source>
        <dbReference type="Proteomes" id="UP000321570"/>
    </source>
</evidence>
<accession>A0A0R3SRH5</accession>
<evidence type="ECO:0000313" key="3">
    <source>
        <dbReference type="EMBL" id="VUZ53956.1"/>
    </source>
</evidence>
<dbReference type="EMBL" id="CABIJS010000588">
    <property type="protein sequence ID" value="VUZ53956.1"/>
    <property type="molecule type" value="Genomic_DNA"/>
</dbReference>
<reference evidence="6" key="1">
    <citation type="submission" date="2017-02" db="UniProtKB">
        <authorList>
            <consortium name="WormBaseParasite"/>
        </authorList>
    </citation>
    <scope>IDENTIFICATION</scope>
</reference>
<name>A0A0R3SRH5_HYMDI</name>
<feature type="compositionally biased region" description="Acidic residues" evidence="1">
    <location>
        <begin position="1"/>
        <end position="12"/>
    </location>
</feature>
<reference evidence="2 4" key="2">
    <citation type="submission" date="2018-11" db="EMBL/GenBank/DDBJ databases">
        <authorList>
            <consortium name="Pathogen Informatics"/>
        </authorList>
    </citation>
    <scope>NUCLEOTIDE SEQUENCE [LARGE SCALE GENOMIC DNA]</scope>
</reference>
<feature type="region of interest" description="Disordered" evidence="1">
    <location>
        <begin position="1"/>
        <end position="79"/>
    </location>
</feature>
<evidence type="ECO:0000313" key="4">
    <source>
        <dbReference type="Proteomes" id="UP000274504"/>
    </source>
</evidence>
<evidence type="ECO:0000313" key="2">
    <source>
        <dbReference type="EMBL" id="VDL60090.1"/>
    </source>
</evidence>
<reference evidence="3 5" key="3">
    <citation type="submission" date="2019-07" db="EMBL/GenBank/DDBJ databases">
        <authorList>
            <person name="Jastrzebski P J."/>
            <person name="Paukszto L."/>
            <person name="Jastrzebski P J."/>
        </authorList>
    </citation>
    <scope>NUCLEOTIDE SEQUENCE [LARGE SCALE GENOMIC DNA]</scope>
    <source>
        <strain evidence="3 5">WMS-il1</strain>
    </source>
</reference>
<evidence type="ECO:0000313" key="6">
    <source>
        <dbReference type="WBParaSite" id="HDID_0000777401-mRNA-1"/>
    </source>
</evidence>
<feature type="region of interest" description="Disordered" evidence="1">
    <location>
        <begin position="100"/>
        <end position="149"/>
    </location>
</feature>
<dbReference type="EMBL" id="UYSG01010977">
    <property type="protein sequence ID" value="VDL60090.1"/>
    <property type="molecule type" value="Genomic_DNA"/>
</dbReference>
<gene>
    <name evidence="2" type="ORF">HDID_LOCUS7772</name>
    <name evidence="3" type="ORF">WMSIL1_LOCUS12187</name>
</gene>
<feature type="compositionally biased region" description="Polar residues" evidence="1">
    <location>
        <begin position="56"/>
        <end position="67"/>
    </location>
</feature>